<protein>
    <recommendedName>
        <fullName evidence="3">Chitin-binding type-3 domain-containing protein</fullName>
    </recommendedName>
</protein>
<dbReference type="PANTHER" id="PTHR34823:SF1">
    <property type="entry name" value="CHITIN-BINDING TYPE-4 DOMAIN-CONTAINING PROTEIN"/>
    <property type="match status" value="1"/>
</dbReference>
<dbReference type="RefSeq" id="WP_285661346.1">
    <property type="nucleotide sequence ID" value="NZ_BSTX01000001.1"/>
</dbReference>
<accession>A0A9W6W7Q3</accession>
<dbReference type="AlphaFoldDB" id="A0A9W6W7Q3"/>
<gene>
    <name evidence="4" type="ORF">Afil01_09700</name>
</gene>
<comment type="caution">
    <text evidence="4">The sequence shown here is derived from an EMBL/GenBank/DDBJ whole genome shotgun (WGS) entry which is preliminary data.</text>
</comment>
<evidence type="ECO:0000259" key="3">
    <source>
        <dbReference type="SMART" id="SM00495"/>
    </source>
</evidence>
<dbReference type="InterPro" id="IPR036573">
    <property type="entry name" value="CBM_sf_5/12"/>
</dbReference>
<dbReference type="Gene3D" id="2.10.10.20">
    <property type="entry name" value="Carbohydrate-binding module superfamily 5/12"/>
    <property type="match status" value="1"/>
</dbReference>
<evidence type="ECO:0000256" key="1">
    <source>
        <dbReference type="ARBA" id="ARBA00022729"/>
    </source>
</evidence>
<sequence>MNRQRILLLLALLGVLPMLVVVLVVTRAESHGSASDPASRTYRCFLEGPETPQSAACQAAITVGGTQAVYDWNEVNIANANGQHRQLIPDGKLCSAGRDKYKGFDLPRADWPATTVQSGGAYTYKYKSTANHPGTFELYMTKAGFDPTQPLKWSDLDATPFKKVLNPPIVSGAYNIAINFPQRTGRHIVYAIWQRTDSAEAFYACSDVDFGGGPTTTPTTPTPGSCTNPAWSPAATYTGGNVVSHKGRNWKAKWWTQNEEPGTTGQWGVWSDQGAC</sequence>
<dbReference type="Pfam" id="PF03067">
    <property type="entry name" value="LPMO_10"/>
    <property type="match status" value="1"/>
</dbReference>
<dbReference type="InterPro" id="IPR014756">
    <property type="entry name" value="Ig_E-set"/>
</dbReference>
<keyword evidence="1" id="KW-0732">Signal</keyword>
<feature type="domain" description="Chitin-binding type-3" evidence="3">
    <location>
        <begin position="228"/>
        <end position="273"/>
    </location>
</feature>
<dbReference type="GO" id="GO:0005576">
    <property type="term" value="C:extracellular region"/>
    <property type="evidence" value="ECO:0007669"/>
    <property type="project" value="InterPro"/>
</dbReference>
<dbReference type="SUPFAM" id="SSF81296">
    <property type="entry name" value="E set domains"/>
    <property type="match status" value="1"/>
</dbReference>
<dbReference type="EMBL" id="BSTX01000001">
    <property type="protein sequence ID" value="GLZ76163.1"/>
    <property type="molecule type" value="Genomic_DNA"/>
</dbReference>
<evidence type="ECO:0000256" key="2">
    <source>
        <dbReference type="ARBA" id="ARBA00022801"/>
    </source>
</evidence>
<organism evidence="4 5">
    <name type="scientific">Actinorhabdospora filicis</name>
    <dbReference type="NCBI Taxonomy" id="1785913"/>
    <lineage>
        <taxon>Bacteria</taxon>
        <taxon>Bacillati</taxon>
        <taxon>Actinomycetota</taxon>
        <taxon>Actinomycetes</taxon>
        <taxon>Micromonosporales</taxon>
        <taxon>Micromonosporaceae</taxon>
        <taxon>Actinorhabdospora</taxon>
    </lineage>
</organism>
<proteinExistence type="predicted"/>
<dbReference type="GO" id="GO:0004553">
    <property type="term" value="F:hydrolase activity, hydrolyzing O-glycosyl compounds"/>
    <property type="evidence" value="ECO:0007669"/>
    <property type="project" value="InterPro"/>
</dbReference>
<keyword evidence="5" id="KW-1185">Reference proteome</keyword>
<evidence type="ECO:0000313" key="4">
    <source>
        <dbReference type="EMBL" id="GLZ76163.1"/>
    </source>
</evidence>
<dbReference type="Gene3D" id="2.70.50.50">
    <property type="entry name" value="chitin-binding protein cbp21"/>
    <property type="match status" value="1"/>
</dbReference>
<dbReference type="SUPFAM" id="SSF51055">
    <property type="entry name" value="Carbohydrate binding domain"/>
    <property type="match status" value="1"/>
</dbReference>
<evidence type="ECO:0000313" key="5">
    <source>
        <dbReference type="Proteomes" id="UP001165079"/>
    </source>
</evidence>
<dbReference type="InterPro" id="IPR051024">
    <property type="entry name" value="GlcNAc_Chitin_IntDeg"/>
</dbReference>
<name>A0A9W6W7Q3_9ACTN</name>
<dbReference type="Proteomes" id="UP001165079">
    <property type="component" value="Unassembled WGS sequence"/>
</dbReference>
<dbReference type="InterPro" id="IPR004302">
    <property type="entry name" value="Cellulose/chitin-bd_N"/>
</dbReference>
<dbReference type="InterPro" id="IPR003610">
    <property type="entry name" value="CBM5/12"/>
</dbReference>
<reference evidence="4" key="1">
    <citation type="submission" date="2023-03" db="EMBL/GenBank/DDBJ databases">
        <title>Actinorhabdospora filicis NBRC 111898.</title>
        <authorList>
            <person name="Ichikawa N."/>
            <person name="Sato H."/>
            <person name="Tonouchi N."/>
        </authorList>
    </citation>
    <scope>NUCLEOTIDE SEQUENCE</scope>
    <source>
        <strain evidence="4">NBRC 111898</strain>
    </source>
</reference>
<keyword evidence="2" id="KW-0378">Hydrolase</keyword>
<dbReference type="CDD" id="cd21177">
    <property type="entry name" value="LPMO_AA10"/>
    <property type="match status" value="1"/>
</dbReference>
<dbReference type="Pfam" id="PF02839">
    <property type="entry name" value="CBM_5_12"/>
    <property type="match status" value="1"/>
</dbReference>
<dbReference type="GO" id="GO:0030246">
    <property type="term" value="F:carbohydrate binding"/>
    <property type="evidence" value="ECO:0007669"/>
    <property type="project" value="InterPro"/>
</dbReference>
<dbReference type="CDD" id="cd12215">
    <property type="entry name" value="ChiC_BD"/>
    <property type="match status" value="1"/>
</dbReference>
<dbReference type="SMART" id="SM00495">
    <property type="entry name" value="ChtBD3"/>
    <property type="match status" value="1"/>
</dbReference>
<dbReference type="GO" id="GO:0005975">
    <property type="term" value="P:carbohydrate metabolic process"/>
    <property type="evidence" value="ECO:0007669"/>
    <property type="project" value="InterPro"/>
</dbReference>
<dbReference type="PANTHER" id="PTHR34823">
    <property type="entry name" value="GLCNAC-BINDING PROTEIN A"/>
    <property type="match status" value="1"/>
</dbReference>